<dbReference type="GO" id="GO:0046872">
    <property type="term" value="F:metal ion binding"/>
    <property type="evidence" value="ECO:0007669"/>
    <property type="project" value="UniProtKB-KW"/>
</dbReference>
<keyword evidence="7 9" id="KW-0862">Zinc</keyword>
<dbReference type="AlphaFoldDB" id="A0A5C3QHW2"/>
<evidence type="ECO:0000256" key="1">
    <source>
        <dbReference type="ARBA" id="ARBA00001947"/>
    </source>
</evidence>
<dbReference type="Pfam" id="PF04389">
    <property type="entry name" value="Peptidase_M28"/>
    <property type="match status" value="1"/>
</dbReference>
<evidence type="ECO:0000256" key="6">
    <source>
        <dbReference type="ARBA" id="ARBA00022801"/>
    </source>
</evidence>
<dbReference type="GO" id="GO:0004177">
    <property type="term" value="F:aminopeptidase activity"/>
    <property type="evidence" value="ECO:0007669"/>
    <property type="project" value="UniProtKB-KW"/>
</dbReference>
<keyword evidence="5 9" id="KW-0732">Signal</keyword>
<dbReference type="InterPro" id="IPR007484">
    <property type="entry name" value="Peptidase_M28"/>
</dbReference>
<dbReference type="EC" id="3.4.-.-" evidence="9"/>
<dbReference type="InterPro" id="IPR045175">
    <property type="entry name" value="M28_fam"/>
</dbReference>
<dbReference type="PANTHER" id="PTHR12147">
    <property type="entry name" value="METALLOPEPTIDASE M28 FAMILY MEMBER"/>
    <property type="match status" value="1"/>
</dbReference>
<feature type="domain" description="Peptidase M28" evidence="10">
    <location>
        <begin position="170"/>
        <end position="346"/>
    </location>
</feature>
<protein>
    <recommendedName>
        <fullName evidence="9">Peptide hydrolase</fullName>
        <ecNumber evidence="9">3.4.-.-</ecNumber>
    </recommendedName>
</protein>
<comment type="cofactor">
    <cofactor evidence="1">
        <name>Zn(2+)</name>
        <dbReference type="ChEBI" id="CHEBI:29105"/>
    </cofactor>
</comment>
<evidence type="ECO:0000256" key="2">
    <source>
        <dbReference type="ARBA" id="ARBA00022438"/>
    </source>
</evidence>
<comment type="similarity">
    <text evidence="8">Belongs to the peptidase M28 family. M28E subfamily.</text>
</comment>
<keyword evidence="6 9" id="KW-0378">Hydrolase</keyword>
<evidence type="ECO:0000313" key="11">
    <source>
        <dbReference type="EMBL" id="TFK97923.1"/>
    </source>
</evidence>
<evidence type="ECO:0000256" key="8">
    <source>
        <dbReference type="ARBA" id="ARBA00043962"/>
    </source>
</evidence>
<dbReference type="GO" id="GO:0006508">
    <property type="term" value="P:proteolysis"/>
    <property type="evidence" value="ECO:0007669"/>
    <property type="project" value="UniProtKB-KW"/>
</dbReference>
<dbReference type="CDD" id="cd03879">
    <property type="entry name" value="M28_AAP"/>
    <property type="match status" value="1"/>
</dbReference>
<reference evidence="11 12" key="1">
    <citation type="journal article" date="2019" name="Nat. Ecol. Evol.">
        <title>Megaphylogeny resolves global patterns of mushroom evolution.</title>
        <authorList>
            <person name="Varga T."/>
            <person name="Krizsan K."/>
            <person name="Foldi C."/>
            <person name="Dima B."/>
            <person name="Sanchez-Garcia M."/>
            <person name="Sanchez-Ramirez S."/>
            <person name="Szollosi G.J."/>
            <person name="Szarkandi J.G."/>
            <person name="Papp V."/>
            <person name="Albert L."/>
            <person name="Andreopoulos W."/>
            <person name="Angelini C."/>
            <person name="Antonin V."/>
            <person name="Barry K.W."/>
            <person name="Bougher N.L."/>
            <person name="Buchanan P."/>
            <person name="Buyck B."/>
            <person name="Bense V."/>
            <person name="Catcheside P."/>
            <person name="Chovatia M."/>
            <person name="Cooper J."/>
            <person name="Damon W."/>
            <person name="Desjardin D."/>
            <person name="Finy P."/>
            <person name="Geml J."/>
            <person name="Haridas S."/>
            <person name="Hughes K."/>
            <person name="Justo A."/>
            <person name="Karasinski D."/>
            <person name="Kautmanova I."/>
            <person name="Kiss B."/>
            <person name="Kocsube S."/>
            <person name="Kotiranta H."/>
            <person name="LaButti K.M."/>
            <person name="Lechner B.E."/>
            <person name="Liimatainen K."/>
            <person name="Lipzen A."/>
            <person name="Lukacs Z."/>
            <person name="Mihaltcheva S."/>
            <person name="Morgado L.N."/>
            <person name="Niskanen T."/>
            <person name="Noordeloos M.E."/>
            <person name="Ohm R.A."/>
            <person name="Ortiz-Santana B."/>
            <person name="Ovrebo C."/>
            <person name="Racz N."/>
            <person name="Riley R."/>
            <person name="Savchenko A."/>
            <person name="Shiryaev A."/>
            <person name="Soop K."/>
            <person name="Spirin V."/>
            <person name="Szebenyi C."/>
            <person name="Tomsovsky M."/>
            <person name="Tulloss R.E."/>
            <person name="Uehling J."/>
            <person name="Grigoriev I.V."/>
            <person name="Vagvolgyi C."/>
            <person name="Papp T."/>
            <person name="Martin F.M."/>
            <person name="Miettinen O."/>
            <person name="Hibbett D.S."/>
            <person name="Nagy L.G."/>
        </authorList>
    </citation>
    <scope>NUCLEOTIDE SEQUENCE [LARGE SCALE GENOMIC DNA]</scope>
    <source>
        <strain evidence="11 12">CBS 309.79</strain>
    </source>
</reference>
<evidence type="ECO:0000256" key="3">
    <source>
        <dbReference type="ARBA" id="ARBA00022670"/>
    </source>
</evidence>
<accession>A0A5C3QHW2</accession>
<dbReference type="SUPFAM" id="SSF53187">
    <property type="entry name" value="Zn-dependent exopeptidases"/>
    <property type="match status" value="1"/>
</dbReference>
<feature type="signal peptide" evidence="9">
    <location>
        <begin position="1"/>
        <end position="18"/>
    </location>
</feature>
<dbReference type="Proteomes" id="UP000305067">
    <property type="component" value="Unassembled WGS sequence"/>
</dbReference>
<name>A0A5C3QHW2_9AGAR</name>
<gene>
    <name evidence="11" type="ORF">BDV98DRAFT_247594</name>
</gene>
<dbReference type="InterPro" id="IPR018247">
    <property type="entry name" value="EF_Hand_1_Ca_BS"/>
</dbReference>
<evidence type="ECO:0000256" key="5">
    <source>
        <dbReference type="ARBA" id="ARBA00022729"/>
    </source>
</evidence>
<keyword evidence="4 9" id="KW-0479">Metal-binding</keyword>
<keyword evidence="2 11" id="KW-0031">Aminopeptidase</keyword>
<evidence type="ECO:0000256" key="9">
    <source>
        <dbReference type="RuleBase" id="RU361240"/>
    </source>
</evidence>
<dbReference type="STRING" id="1884261.A0A5C3QHW2"/>
<dbReference type="EMBL" id="ML178843">
    <property type="protein sequence ID" value="TFK97923.1"/>
    <property type="molecule type" value="Genomic_DNA"/>
</dbReference>
<dbReference type="GO" id="GO:0008235">
    <property type="term" value="F:metalloexopeptidase activity"/>
    <property type="evidence" value="ECO:0007669"/>
    <property type="project" value="InterPro"/>
</dbReference>
<sequence length="371" mass="39440">MKVTQLFALAATLHAAAAVPVEKPATAGLRLLKLGSDEEPVWKTVAERLELVRSDTGFIDVTKTYERSKKLGPVAQKLAKADYPSPSHQSAVEPLLSKLSTSAQRADLTEYSTSFHNRYYEAKEGAEASEWIQSTVRAIASDAGRTDIKVTAFEHDFIQTSTIVEFAAEDASGEITILSGHMDSINQSDPETGLAPGADDDGSGTVNLIDIIRVLAQSGYKPATPLEFHFYGGEELGLLGSGDIATSYRSAGKSVKGVLQLDMTAFPGSSPSISLIDDNVDSALTAFVAELAGEYSSLPVTKSSCGYGCSDHASWTENGFPSAFPFEAAFDDSNPVIHTSGDTIDADGFSFEHMLEFSKLGLGFAIELSSA</sequence>
<dbReference type="PANTHER" id="PTHR12147:SF56">
    <property type="entry name" value="AMINOPEPTIDASE YDR415C-RELATED"/>
    <property type="match status" value="1"/>
</dbReference>
<evidence type="ECO:0000256" key="4">
    <source>
        <dbReference type="ARBA" id="ARBA00022723"/>
    </source>
</evidence>
<feature type="chain" id="PRO_5023080121" description="Peptide hydrolase" evidence="9">
    <location>
        <begin position="19"/>
        <end position="371"/>
    </location>
</feature>
<keyword evidence="12" id="KW-1185">Reference proteome</keyword>
<evidence type="ECO:0000313" key="12">
    <source>
        <dbReference type="Proteomes" id="UP000305067"/>
    </source>
</evidence>
<evidence type="ECO:0000256" key="7">
    <source>
        <dbReference type="ARBA" id="ARBA00022833"/>
    </source>
</evidence>
<dbReference type="PROSITE" id="PS00018">
    <property type="entry name" value="EF_HAND_1"/>
    <property type="match status" value="1"/>
</dbReference>
<evidence type="ECO:0000259" key="10">
    <source>
        <dbReference type="Pfam" id="PF04389"/>
    </source>
</evidence>
<proteinExistence type="inferred from homology"/>
<organism evidence="11 12">
    <name type="scientific">Pterulicium gracile</name>
    <dbReference type="NCBI Taxonomy" id="1884261"/>
    <lineage>
        <taxon>Eukaryota</taxon>
        <taxon>Fungi</taxon>
        <taxon>Dikarya</taxon>
        <taxon>Basidiomycota</taxon>
        <taxon>Agaricomycotina</taxon>
        <taxon>Agaricomycetes</taxon>
        <taxon>Agaricomycetidae</taxon>
        <taxon>Agaricales</taxon>
        <taxon>Pleurotineae</taxon>
        <taxon>Pterulaceae</taxon>
        <taxon>Pterulicium</taxon>
    </lineage>
</organism>
<dbReference type="Gene3D" id="3.40.630.10">
    <property type="entry name" value="Zn peptidases"/>
    <property type="match status" value="1"/>
</dbReference>
<keyword evidence="3 9" id="KW-0645">Protease</keyword>
<dbReference type="OrthoDB" id="2214at2759"/>